<gene>
    <name evidence="3" type="ORF">B0T20DRAFT_112878</name>
</gene>
<proteinExistence type="predicted"/>
<protein>
    <submittedName>
        <fullName evidence="3">Uncharacterized protein</fullName>
    </submittedName>
</protein>
<feature type="transmembrane region" description="Helical" evidence="2">
    <location>
        <begin position="68"/>
        <end position="87"/>
    </location>
</feature>
<keyword evidence="2" id="KW-0472">Membrane</keyword>
<feature type="region of interest" description="Disordered" evidence="1">
    <location>
        <begin position="123"/>
        <end position="160"/>
    </location>
</feature>
<dbReference type="AlphaFoldDB" id="A0AAE0UFA7"/>
<evidence type="ECO:0000313" key="4">
    <source>
        <dbReference type="Proteomes" id="UP001281003"/>
    </source>
</evidence>
<accession>A0AAE0UFA7</accession>
<dbReference type="Proteomes" id="UP001281003">
    <property type="component" value="Unassembled WGS sequence"/>
</dbReference>
<reference evidence="3" key="1">
    <citation type="journal article" date="2023" name="Mol. Phylogenet. Evol.">
        <title>Genome-scale phylogeny and comparative genomics of the fungal order Sordariales.</title>
        <authorList>
            <person name="Hensen N."/>
            <person name="Bonometti L."/>
            <person name="Westerberg I."/>
            <person name="Brannstrom I.O."/>
            <person name="Guillou S."/>
            <person name="Cros-Aarteil S."/>
            <person name="Calhoun S."/>
            <person name="Haridas S."/>
            <person name="Kuo A."/>
            <person name="Mondo S."/>
            <person name="Pangilinan J."/>
            <person name="Riley R."/>
            <person name="LaButti K."/>
            <person name="Andreopoulos B."/>
            <person name="Lipzen A."/>
            <person name="Chen C."/>
            <person name="Yan M."/>
            <person name="Daum C."/>
            <person name="Ng V."/>
            <person name="Clum A."/>
            <person name="Steindorff A."/>
            <person name="Ohm R.A."/>
            <person name="Martin F."/>
            <person name="Silar P."/>
            <person name="Natvig D.O."/>
            <person name="Lalanne C."/>
            <person name="Gautier V."/>
            <person name="Ament-Velasquez S.L."/>
            <person name="Kruys A."/>
            <person name="Hutchinson M.I."/>
            <person name="Powell A.J."/>
            <person name="Barry K."/>
            <person name="Miller A.N."/>
            <person name="Grigoriev I.V."/>
            <person name="Debuchy R."/>
            <person name="Gladieux P."/>
            <person name="Hiltunen Thoren M."/>
            <person name="Johannesson H."/>
        </authorList>
    </citation>
    <scope>NUCLEOTIDE SEQUENCE</scope>
    <source>
        <strain evidence="3">FGSC 1904</strain>
    </source>
</reference>
<evidence type="ECO:0000256" key="1">
    <source>
        <dbReference type="SAM" id="MobiDB-lite"/>
    </source>
</evidence>
<reference evidence="3" key="2">
    <citation type="submission" date="2023-07" db="EMBL/GenBank/DDBJ databases">
        <authorList>
            <consortium name="Lawrence Berkeley National Laboratory"/>
            <person name="Haridas S."/>
            <person name="Hensen N."/>
            <person name="Bonometti L."/>
            <person name="Westerberg I."/>
            <person name="Brannstrom I.O."/>
            <person name="Guillou S."/>
            <person name="Cros-Aarteil S."/>
            <person name="Calhoun S."/>
            <person name="Kuo A."/>
            <person name="Mondo S."/>
            <person name="Pangilinan J."/>
            <person name="Riley R."/>
            <person name="LaButti K."/>
            <person name="Andreopoulos B."/>
            <person name="Lipzen A."/>
            <person name="Chen C."/>
            <person name="Yanf M."/>
            <person name="Daum C."/>
            <person name="Ng V."/>
            <person name="Clum A."/>
            <person name="Steindorff A."/>
            <person name="Ohm R."/>
            <person name="Martin F."/>
            <person name="Silar P."/>
            <person name="Natvig D."/>
            <person name="Lalanne C."/>
            <person name="Gautier V."/>
            <person name="Ament-velasquez S.L."/>
            <person name="Kruys A."/>
            <person name="Hutchinson M.I."/>
            <person name="Powell A.J."/>
            <person name="Barry K."/>
            <person name="Miller A.N."/>
            <person name="Grigoriev I.V."/>
            <person name="Debuchy R."/>
            <person name="Gladieux P."/>
            <person name="Thoren M.H."/>
            <person name="Johannesson H."/>
        </authorList>
    </citation>
    <scope>NUCLEOTIDE SEQUENCE</scope>
    <source>
        <strain evidence="3">FGSC 1904</strain>
    </source>
</reference>
<feature type="compositionally biased region" description="Low complexity" evidence="1">
    <location>
        <begin position="132"/>
        <end position="141"/>
    </location>
</feature>
<comment type="caution">
    <text evidence="3">The sequence shown here is derived from an EMBL/GenBank/DDBJ whole genome shotgun (WGS) entry which is preliminary data.</text>
</comment>
<keyword evidence="2" id="KW-0812">Transmembrane</keyword>
<keyword evidence="2" id="KW-1133">Transmembrane helix</keyword>
<dbReference type="EMBL" id="JAUTDP010000002">
    <property type="protein sequence ID" value="KAK3401304.1"/>
    <property type="molecule type" value="Genomic_DNA"/>
</dbReference>
<evidence type="ECO:0000313" key="3">
    <source>
        <dbReference type="EMBL" id="KAK3401304.1"/>
    </source>
</evidence>
<organism evidence="3 4">
    <name type="scientific">Sordaria brevicollis</name>
    <dbReference type="NCBI Taxonomy" id="83679"/>
    <lineage>
        <taxon>Eukaryota</taxon>
        <taxon>Fungi</taxon>
        <taxon>Dikarya</taxon>
        <taxon>Ascomycota</taxon>
        <taxon>Pezizomycotina</taxon>
        <taxon>Sordariomycetes</taxon>
        <taxon>Sordariomycetidae</taxon>
        <taxon>Sordariales</taxon>
        <taxon>Sordariaceae</taxon>
        <taxon>Sordaria</taxon>
    </lineage>
</organism>
<evidence type="ECO:0000256" key="2">
    <source>
        <dbReference type="SAM" id="Phobius"/>
    </source>
</evidence>
<sequence>MPYPPGAVGSGYPNTLRKPGIAWRAPRQALSRPYCMLARATRVQMRRHFLLVQREVSGSLLMDGVGEFVLFVSFSSVVISSLAFRFASMTDVSFNRGIKGITISASKGNSRSKCFVLLPRSTTSISSNERGSPSSHPQSHSQPERVQNHGSVVEMRGQRRPKRLTHTISALHVSLSSPTRNLFQEPYISPPKNLRLR</sequence>
<name>A0AAE0UFA7_SORBR</name>
<keyword evidence="4" id="KW-1185">Reference proteome</keyword>